<evidence type="ECO:0000256" key="1">
    <source>
        <dbReference type="ARBA" id="ARBA00022448"/>
    </source>
</evidence>
<evidence type="ECO:0000259" key="4">
    <source>
        <dbReference type="PROSITE" id="PS50893"/>
    </source>
</evidence>
<reference evidence="5 6" key="1">
    <citation type="submission" date="2018-10" db="EMBL/GenBank/DDBJ databases">
        <title>Phylogenomics of Brevibacillus.</title>
        <authorList>
            <person name="Dunlap C."/>
        </authorList>
    </citation>
    <scope>NUCLEOTIDE SEQUENCE [LARGE SCALE GENOMIC DNA]</scope>
    <source>
        <strain evidence="5 6">JCM 15085</strain>
    </source>
</reference>
<dbReference type="InterPro" id="IPR027417">
    <property type="entry name" value="P-loop_NTPase"/>
</dbReference>
<dbReference type="Proteomes" id="UP000281915">
    <property type="component" value="Unassembled WGS sequence"/>
</dbReference>
<evidence type="ECO:0000256" key="2">
    <source>
        <dbReference type="ARBA" id="ARBA00022741"/>
    </source>
</evidence>
<evidence type="ECO:0000256" key="3">
    <source>
        <dbReference type="ARBA" id="ARBA00022840"/>
    </source>
</evidence>
<evidence type="ECO:0000313" key="6">
    <source>
        <dbReference type="Proteomes" id="UP000281915"/>
    </source>
</evidence>
<keyword evidence="1" id="KW-0813">Transport</keyword>
<dbReference type="AlphaFoldDB" id="A0A3M8CM55"/>
<dbReference type="InterPro" id="IPR017871">
    <property type="entry name" value="ABC_transporter-like_CS"/>
</dbReference>
<dbReference type="InterPro" id="IPR003439">
    <property type="entry name" value="ABC_transporter-like_ATP-bd"/>
</dbReference>
<dbReference type="InterPro" id="IPR003593">
    <property type="entry name" value="AAA+_ATPase"/>
</dbReference>
<organism evidence="5 6">
    <name type="scientific">Brevibacillus panacihumi</name>
    <dbReference type="NCBI Taxonomy" id="497735"/>
    <lineage>
        <taxon>Bacteria</taxon>
        <taxon>Bacillati</taxon>
        <taxon>Bacillota</taxon>
        <taxon>Bacilli</taxon>
        <taxon>Bacillales</taxon>
        <taxon>Paenibacillaceae</taxon>
        <taxon>Brevibacillus</taxon>
    </lineage>
</organism>
<dbReference type="Pfam" id="PF00005">
    <property type="entry name" value="ABC_tran"/>
    <property type="match status" value="1"/>
</dbReference>
<name>A0A3M8CM55_9BACL</name>
<feature type="domain" description="ABC transporter" evidence="4">
    <location>
        <begin position="56"/>
        <end position="292"/>
    </location>
</feature>
<dbReference type="InterPro" id="IPR050166">
    <property type="entry name" value="ABC_transporter_ATP-bind"/>
</dbReference>
<dbReference type="CDD" id="cd03293">
    <property type="entry name" value="ABC_NrtD_SsuB_transporters"/>
    <property type="match status" value="1"/>
</dbReference>
<protein>
    <submittedName>
        <fullName evidence="5">ABC transporter ATP-binding protein</fullName>
    </submittedName>
</protein>
<dbReference type="PROSITE" id="PS50893">
    <property type="entry name" value="ABC_TRANSPORTER_2"/>
    <property type="match status" value="1"/>
</dbReference>
<dbReference type="PANTHER" id="PTHR42788:SF13">
    <property type="entry name" value="ALIPHATIC SULFONATES IMPORT ATP-BINDING PROTEIN SSUB"/>
    <property type="match status" value="1"/>
</dbReference>
<dbReference type="Gene3D" id="3.40.50.300">
    <property type="entry name" value="P-loop containing nucleotide triphosphate hydrolases"/>
    <property type="match status" value="1"/>
</dbReference>
<dbReference type="GO" id="GO:0016887">
    <property type="term" value="F:ATP hydrolysis activity"/>
    <property type="evidence" value="ECO:0007669"/>
    <property type="project" value="InterPro"/>
</dbReference>
<dbReference type="GO" id="GO:0005524">
    <property type="term" value="F:ATP binding"/>
    <property type="evidence" value="ECO:0007669"/>
    <property type="project" value="UniProtKB-KW"/>
</dbReference>
<sequence length="319" mass="36135">MSSSLWITTDGQTPRCVRCTNAIPTRSSTTLRLQWTEYCELSKRRMEVQSLSKVIMRVNALSKSFSQKAAELRVLNQISMDIHESEFICVIGPSGCGKSTFLKCVGGIQPPTTGTIELDGVTHERGIPSHVLGKFGFVFQSNNLLPWRTAEKNLRLMLEVLKVKEFDWDQRIDEMLQIVGLAQYKDVYPHELSGGMRQRVGIARALVHNPEILLMDQPFGALDAITRKMLSYEMLSIWKQTKKTIIMVTNNVEEALLLANRIFIFSPLPGEIISEIEVDIPLEERGQDIAGHKRYIELRTLINQVIRQGHAAEARRQAT</sequence>
<accession>A0A3M8CM55</accession>
<keyword evidence="2" id="KW-0547">Nucleotide-binding</keyword>
<dbReference type="EMBL" id="RHHT01000034">
    <property type="protein sequence ID" value="RNB76754.1"/>
    <property type="molecule type" value="Genomic_DNA"/>
</dbReference>
<gene>
    <name evidence="5" type="ORF">EDM58_16790</name>
</gene>
<comment type="caution">
    <text evidence="5">The sequence shown here is derived from an EMBL/GenBank/DDBJ whole genome shotgun (WGS) entry which is preliminary data.</text>
</comment>
<dbReference type="PROSITE" id="PS00211">
    <property type="entry name" value="ABC_TRANSPORTER_1"/>
    <property type="match status" value="1"/>
</dbReference>
<dbReference type="SMART" id="SM00382">
    <property type="entry name" value="AAA"/>
    <property type="match status" value="1"/>
</dbReference>
<proteinExistence type="predicted"/>
<evidence type="ECO:0000313" key="5">
    <source>
        <dbReference type="EMBL" id="RNB76754.1"/>
    </source>
</evidence>
<dbReference type="PANTHER" id="PTHR42788">
    <property type="entry name" value="TAURINE IMPORT ATP-BINDING PROTEIN-RELATED"/>
    <property type="match status" value="1"/>
</dbReference>
<dbReference type="SUPFAM" id="SSF52540">
    <property type="entry name" value="P-loop containing nucleoside triphosphate hydrolases"/>
    <property type="match status" value="1"/>
</dbReference>
<keyword evidence="3 5" id="KW-0067">ATP-binding</keyword>